<evidence type="ECO:0000313" key="3">
    <source>
        <dbReference type="Proteomes" id="UP000037931"/>
    </source>
</evidence>
<proteinExistence type="predicted"/>
<dbReference type="Pfam" id="PF20178">
    <property type="entry name" value="ToxA_N"/>
    <property type="match status" value="1"/>
</dbReference>
<dbReference type="Proteomes" id="UP000037931">
    <property type="component" value="Unassembled WGS sequence"/>
</dbReference>
<accession>A0A0N0E3B3</accession>
<dbReference type="InterPro" id="IPR046673">
    <property type="entry name" value="ToxA_N"/>
</dbReference>
<dbReference type="EMBL" id="JSYZ01000014">
    <property type="protein sequence ID" value="KPA89869.1"/>
    <property type="molecule type" value="Genomic_DNA"/>
</dbReference>
<gene>
    <name evidence="2" type="ORF">PF66_03723</name>
</gene>
<sequence>MRADSAEQLVSEWAPALLATYKQSLVDFWSSPALYRSLVPNAGRSPAEQGTTPWQQLSDFIAAQLRKASAALAGDELDTVEAVLDYPDFRARCLALGEGCTKAYITLVDTGVRDPEPLFQQGLVLTRQVGERQIVLLYTLLGGIKAFDSIVALETALGWTLRDSEPDQGEYSPDNHVFDALAVTLLMRQLESISAIKPGDYGDRVALDRRLHELTGPQALLGAFHAEHEAKLLQLHELLPDWLRQASTAERATYGRFVSRLSEVHRLREGEAFLEGIPGIIEFAERELAKSLLKLEPKAENVSVSDIRVTLTKIDNSPLAAVDPGFIPFLDQHTASSTRDYTDMALENIEAFPLSAIAQIHYDKPTTNGEQAAVPGWMTYPLLRAAVSDADIGGNYPALLRQKLQRYTTERARQKVLFTLYMQVLLPMLALELRLTQRLTERARLYVTAVMSLDTRVLVVSGLSIVVRPLALLAHPGAAADRVLNHFVIGPRRVDRGPQVLLRPGAEQPLREFASLAHLLAAIQVEETLQQSVLAGLDDHSRKIYDQGGFLEPHLTRVILSDWDLPEIPEPPTLDTAVLSEPIAEALFVDSVEALIRHAEAISVSNAEARRKRLADLGWALFRLLIPWAPAALASVGLIVQLLPSLKALADSNTRSPWAAFADVLLNLAAVLVYHRRLLFGQPQVAGAGGTIVKPTARGRRGGLAFIWTRRGRDLTTFERERLDRFRLAANAPSDMQRVKVGEWKGLYQRGGLLYARLEGEWFHVSRTLDGLRIADVSHPAQLGPWVTRGASGTWQLERGPLLLGGAGELSLRGRKKLKSLEFQARKLLESLPGRLDRGEKTMRTAHGPVDIEDRLKSDALLFSDLSLQLQELTQGMAEYPEELVGKLDAGADLLRAQGVRLRIERVKIDPPSVIGVSYLKSQNQITIRPLGPRKDISGGKGRDFLREYEISDKQRTPLWYAHFHYPNLDAAEASYTAAHLKTPAQRFQGIKFQRAQEQAGQGVDSILRARIDPNSARTLFLSPAP</sequence>
<dbReference type="AlphaFoldDB" id="A0A0N0E3B3"/>
<reference evidence="2 3" key="1">
    <citation type="journal article" date="2015" name="PLoS ONE">
        <title>Rice-Infecting Pseudomonas Genomes Are Highly Accessorized and Harbor Multiple Putative Virulence Mechanisms to Cause Sheath Brown Rot.</title>
        <authorList>
            <person name="Quibod I.L."/>
            <person name="Grande G."/>
            <person name="Oreiro E.G."/>
            <person name="Borja F.N."/>
            <person name="Dossa G.S."/>
            <person name="Mauleon R."/>
            <person name="Cruz C.V."/>
            <person name="Oliva R."/>
        </authorList>
    </citation>
    <scope>NUCLEOTIDE SEQUENCE [LARGE SCALE GENOMIC DNA]</scope>
    <source>
        <strain evidence="2 3">IRRI 6609</strain>
    </source>
</reference>
<dbReference type="PATRIC" id="fig|50340.43.peg.1022"/>
<evidence type="ECO:0000259" key="1">
    <source>
        <dbReference type="Pfam" id="PF20178"/>
    </source>
</evidence>
<comment type="caution">
    <text evidence="2">The sequence shown here is derived from an EMBL/GenBank/DDBJ whole genome shotgun (WGS) entry which is preliminary data.</text>
</comment>
<protein>
    <recommendedName>
        <fullName evidence="1">Dermonecrotic toxin N-terminal domain-containing protein</fullName>
    </recommendedName>
</protein>
<keyword evidence="3" id="KW-1185">Reference proteome</keyword>
<organism evidence="2 3">
    <name type="scientific">Pseudomonas asplenii</name>
    <dbReference type="NCBI Taxonomy" id="53407"/>
    <lineage>
        <taxon>Bacteria</taxon>
        <taxon>Pseudomonadati</taxon>
        <taxon>Pseudomonadota</taxon>
        <taxon>Gammaproteobacteria</taxon>
        <taxon>Pseudomonadales</taxon>
        <taxon>Pseudomonadaceae</taxon>
        <taxon>Pseudomonas</taxon>
    </lineage>
</organism>
<evidence type="ECO:0000313" key="2">
    <source>
        <dbReference type="EMBL" id="KPA89869.1"/>
    </source>
</evidence>
<dbReference type="RefSeq" id="WP_241494399.1">
    <property type="nucleotide sequence ID" value="NZ_JSYZ01000014.1"/>
</dbReference>
<feature type="domain" description="Dermonecrotic toxin N-terminal" evidence="1">
    <location>
        <begin position="275"/>
        <end position="524"/>
    </location>
</feature>
<name>A0A0N0E3B3_9PSED</name>